<protein>
    <submittedName>
        <fullName evidence="7">AAA domain-containing protein</fullName>
    </submittedName>
</protein>
<dbReference type="GO" id="GO:0003723">
    <property type="term" value="F:RNA binding"/>
    <property type="evidence" value="ECO:0007669"/>
    <property type="project" value="TreeGrafter"/>
</dbReference>
<evidence type="ECO:0000256" key="4">
    <source>
        <dbReference type="SAM" id="MobiDB-lite"/>
    </source>
</evidence>
<feature type="domain" description="AAA+ ATPase" evidence="5">
    <location>
        <begin position="228"/>
        <end position="708"/>
    </location>
</feature>
<feature type="compositionally biased region" description="Basic and acidic residues" evidence="4">
    <location>
        <begin position="480"/>
        <end position="680"/>
    </location>
</feature>
<evidence type="ECO:0000256" key="2">
    <source>
        <dbReference type="ARBA" id="ARBA00022840"/>
    </source>
</evidence>
<feature type="domain" description="AAA+ ATPase" evidence="5">
    <location>
        <begin position="752"/>
        <end position="887"/>
    </location>
</feature>
<dbReference type="GO" id="GO:0005634">
    <property type="term" value="C:nucleus"/>
    <property type="evidence" value="ECO:0007669"/>
    <property type="project" value="TreeGrafter"/>
</dbReference>
<dbReference type="PROSITE" id="PS00674">
    <property type="entry name" value="AAA"/>
    <property type="match status" value="1"/>
</dbReference>
<keyword evidence="6" id="KW-1185">Reference proteome</keyword>
<proteinExistence type="predicted"/>
<accession>A0A1I8G0A3</accession>
<reference evidence="7" key="1">
    <citation type="submission" date="2016-11" db="UniProtKB">
        <authorList>
            <consortium name="WormBaseParasite"/>
        </authorList>
    </citation>
    <scope>IDENTIFICATION</scope>
</reference>
<keyword evidence="2" id="KW-0067">ATP-binding</keyword>
<dbReference type="FunFam" id="3.40.50.300:FF:001025">
    <property type="entry name" value="ATPase family, AAA domain-containing 2B"/>
    <property type="match status" value="1"/>
</dbReference>
<dbReference type="GO" id="GO:0016887">
    <property type="term" value="F:ATP hydrolysis activity"/>
    <property type="evidence" value="ECO:0007669"/>
    <property type="project" value="InterPro"/>
</dbReference>
<dbReference type="GO" id="GO:0005524">
    <property type="term" value="F:ATP binding"/>
    <property type="evidence" value="ECO:0007669"/>
    <property type="project" value="UniProtKB-KW"/>
</dbReference>
<dbReference type="WBParaSite" id="maker-uti_cns_0000360-snap-gene-1.4-mRNA-1">
    <property type="protein sequence ID" value="maker-uti_cns_0000360-snap-gene-1.4-mRNA-1"/>
    <property type="gene ID" value="maker-uti_cns_0000360-snap-gene-1.4"/>
</dbReference>
<dbReference type="InterPro" id="IPR050168">
    <property type="entry name" value="AAA_ATPase_domain"/>
</dbReference>
<dbReference type="SMART" id="SM00382">
    <property type="entry name" value="AAA"/>
    <property type="match status" value="2"/>
</dbReference>
<evidence type="ECO:0000256" key="3">
    <source>
        <dbReference type="ARBA" id="ARBA00023054"/>
    </source>
</evidence>
<feature type="region of interest" description="Disordered" evidence="4">
    <location>
        <begin position="124"/>
        <end position="185"/>
    </location>
</feature>
<feature type="region of interest" description="Disordered" evidence="4">
    <location>
        <begin position="465"/>
        <end position="680"/>
    </location>
</feature>
<dbReference type="GO" id="GO:1990275">
    <property type="term" value="F:preribosome binding"/>
    <property type="evidence" value="ECO:0007669"/>
    <property type="project" value="TreeGrafter"/>
</dbReference>
<evidence type="ECO:0000313" key="7">
    <source>
        <dbReference type="WBParaSite" id="maker-uti_cns_0000360-snap-gene-1.4-mRNA-1"/>
    </source>
</evidence>
<keyword evidence="1" id="KW-0547">Nucleotide-binding</keyword>
<dbReference type="InterPro" id="IPR003959">
    <property type="entry name" value="ATPase_AAA_core"/>
</dbReference>
<dbReference type="PANTHER" id="PTHR23077">
    <property type="entry name" value="AAA-FAMILY ATPASE"/>
    <property type="match status" value="1"/>
</dbReference>
<feature type="compositionally biased region" description="Polar residues" evidence="4">
    <location>
        <begin position="130"/>
        <end position="139"/>
    </location>
</feature>
<dbReference type="PANTHER" id="PTHR23077:SF171">
    <property type="entry name" value="NUCLEAR VALOSIN-CONTAINING PROTEIN-LIKE"/>
    <property type="match status" value="1"/>
</dbReference>
<evidence type="ECO:0000256" key="1">
    <source>
        <dbReference type="ARBA" id="ARBA00022741"/>
    </source>
</evidence>
<dbReference type="InterPro" id="IPR027417">
    <property type="entry name" value="P-loop_NTPase"/>
</dbReference>
<keyword evidence="3" id="KW-0175">Coiled coil</keyword>
<dbReference type="InterPro" id="IPR054030">
    <property type="entry name" value="Gp5_Vgr_C"/>
</dbReference>
<dbReference type="AlphaFoldDB" id="A0A1I8G0A3"/>
<name>A0A1I8G0A3_9PLAT</name>
<organism evidence="6 7">
    <name type="scientific">Macrostomum lignano</name>
    <dbReference type="NCBI Taxonomy" id="282301"/>
    <lineage>
        <taxon>Eukaryota</taxon>
        <taxon>Metazoa</taxon>
        <taxon>Spiralia</taxon>
        <taxon>Lophotrochozoa</taxon>
        <taxon>Platyhelminthes</taxon>
        <taxon>Rhabditophora</taxon>
        <taxon>Macrostomorpha</taxon>
        <taxon>Macrostomida</taxon>
        <taxon>Macrostomidae</taxon>
        <taxon>Macrostomum</taxon>
    </lineage>
</organism>
<sequence>MTPSSYKPPQINDKNRGLLRVAHQFVIKHPTGDTQAFINYIHGNNAEFHRRKEKHWRKDAIKALKFVQVAKQRGWRLPGSGCDNNNGDDGGDWYMDFSGGEYIEEPDYRSSLNEASLRRIRETAAAASGNHATPTSIATTGDVHDDLEPVDNGDDIASSSATPLPPPSKRRRRLRKSDEPAGAAAAVSSVERRSLATRLVDEMELEFSALCRVAVAALSCPPSLVTEELQGCFVLGSPKSGKTTLVRAVAALSGMPLCELHLDWFAGKTAEAAAAMWQAVLSKATAAQPCLLLLHSVDRLSTVSEANKPLAACRRALLNCLPEFVGTRVLLIGESSSALTDMDDGLLCAFRKVVRLGLLDRRQRAACLSQLFASAGVRLLDCSGSDLLESCSLRTVGFNVGDLKQLVREAVEDAHVSLRLPHSGGGGVDGEDSGYQRIAKLMRDFGDSLCESIVLNYRRVEDDSPMRLEGNSSVGVDVDSPMRLEGDSPMRVERDSSIRVEGDSSKRVERDSSKRVEGDSSKRVEGDSSKRVERDSSKRVEGDSSKRVKGDSSKRVEVDSSMRVEGDSSKRVEGDSSKRIEGDSSKRVEGDSSKRVEGDSSKRVEGDSSMRVERDSSKRVKGDSPMKTEVDSSMRVEGDSSMRAEGDSPMRVEGDSSMRAEGDSPMRVEGDSSMRAEGDSPMRPAALELDSARLQSAFDRVLPLAKQKPHFVRIPDVSWEDIGGCFEAKREIRQTFMSLVLDPEGAEAIGQKADGLLLVGEPGCGKTLLAKALSNEAGLNFMSVKGPEIFDKYLGESERALRVLFENARACQPCLVFFDEIDAVCAHRGSDTGAHSTVVNQLLTLLDGLECRGQVFVMAATNRPDLIDAAIRRPGRLGKTIVVRKPQSSAERLEVLAALTRTKPPFGDGVDRMSTLARIADDGRCRGLSGAELSQLVEEAKLNARLAGGRRYVTDEDFNVALAALSVKLAQATASRRRRLQLNGEDGNAANSGADAD</sequence>
<dbReference type="SUPFAM" id="SSF69349">
    <property type="entry name" value="Phage fibre proteins"/>
    <property type="match status" value="2"/>
</dbReference>
<dbReference type="SUPFAM" id="SSF52540">
    <property type="entry name" value="P-loop containing nucleoside triphosphate hydrolases"/>
    <property type="match status" value="2"/>
</dbReference>
<evidence type="ECO:0000313" key="6">
    <source>
        <dbReference type="Proteomes" id="UP000095280"/>
    </source>
</evidence>
<dbReference type="Proteomes" id="UP000095280">
    <property type="component" value="Unplaced"/>
</dbReference>
<dbReference type="Gene3D" id="1.10.8.60">
    <property type="match status" value="1"/>
</dbReference>
<dbReference type="GO" id="GO:0042254">
    <property type="term" value="P:ribosome biogenesis"/>
    <property type="evidence" value="ECO:0007669"/>
    <property type="project" value="TreeGrafter"/>
</dbReference>
<dbReference type="Pfam" id="PF22178">
    <property type="entry name" value="Gp5_trimer_C"/>
    <property type="match status" value="1"/>
</dbReference>
<dbReference type="Pfam" id="PF00004">
    <property type="entry name" value="AAA"/>
    <property type="match status" value="2"/>
</dbReference>
<evidence type="ECO:0000259" key="5">
    <source>
        <dbReference type="SMART" id="SM00382"/>
    </source>
</evidence>
<dbReference type="Gene3D" id="3.40.50.300">
    <property type="entry name" value="P-loop containing nucleotide triphosphate hydrolases"/>
    <property type="match status" value="2"/>
</dbReference>
<dbReference type="InterPro" id="IPR003593">
    <property type="entry name" value="AAA+_ATPase"/>
</dbReference>
<dbReference type="InterPro" id="IPR003960">
    <property type="entry name" value="ATPase_AAA_CS"/>
</dbReference>